<name>A0A9P6G826_9PLEO</name>
<keyword evidence="2" id="KW-0472">Membrane</keyword>
<feature type="compositionally biased region" description="Low complexity" evidence="1">
    <location>
        <begin position="159"/>
        <end position="174"/>
    </location>
</feature>
<comment type="caution">
    <text evidence="3">The sequence shown here is derived from an EMBL/GenBank/DDBJ whole genome shotgun (WGS) entry which is preliminary data.</text>
</comment>
<gene>
    <name evidence="3" type="ORF">PMIN01_12409</name>
</gene>
<feature type="region of interest" description="Disordered" evidence="1">
    <location>
        <begin position="147"/>
        <end position="196"/>
    </location>
</feature>
<feature type="compositionally biased region" description="Low complexity" evidence="1">
    <location>
        <begin position="64"/>
        <end position="92"/>
    </location>
</feature>
<evidence type="ECO:0000313" key="3">
    <source>
        <dbReference type="EMBL" id="KAF9729545.1"/>
    </source>
</evidence>
<organism evidence="3 4">
    <name type="scientific">Paraphaeosphaeria minitans</name>
    <dbReference type="NCBI Taxonomy" id="565426"/>
    <lineage>
        <taxon>Eukaryota</taxon>
        <taxon>Fungi</taxon>
        <taxon>Dikarya</taxon>
        <taxon>Ascomycota</taxon>
        <taxon>Pezizomycotina</taxon>
        <taxon>Dothideomycetes</taxon>
        <taxon>Pleosporomycetidae</taxon>
        <taxon>Pleosporales</taxon>
        <taxon>Massarineae</taxon>
        <taxon>Didymosphaeriaceae</taxon>
        <taxon>Paraphaeosphaeria</taxon>
    </lineage>
</organism>
<keyword evidence="2" id="KW-0812">Transmembrane</keyword>
<feature type="region of interest" description="Disordered" evidence="1">
    <location>
        <begin position="40"/>
        <end position="92"/>
    </location>
</feature>
<dbReference type="EMBL" id="WJXW01000016">
    <property type="protein sequence ID" value="KAF9729545.1"/>
    <property type="molecule type" value="Genomic_DNA"/>
</dbReference>
<dbReference type="AlphaFoldDB" id="A0A9P6G826"/>
<feature type="transmembrane region" description="Helical" evidence="2">
    <location>
        <begin position="102"/>
        <end position="124"/>
    </location>
</feature>
<protein>
    <submittedName>
        <fullName evidence="3">Uncharacterized protein</fullName>
    </submittedName>
</protein>
<sequence>MIWVLFLLPTASTSPLAISGAHIHLHRRQAIPDATGNTGNIPSAILPAPPPHPPPITPCPPAPTVITTPTPTPPSSSTLPTTTDPLILTPTPTNPLLSPGTLSALIAGSATAILLALLLATSILRRHRRATAIAEIPIRRSKLGSRLRRRVFNSPPPGTSSRASSRSSGRTLGAEGKDKEGDVRRPGGGEFGEGEMMRVPRAAFMREGKGDVERGAWVGVVISGPRPVRPRSAEPLGRLSGMGMGLGYLR</sequence>
<reference evidence="3" key="1">
    <citation type="journal article" date="2020" name="Mol. Plant Microbe Interact.">
        <title>Genome Sequence of the Biocontrol Agent Coniothyrium minitans strain Conio (IMI 134523).</title>
        <authorList>
            <person name="Patel D."/>
            <person name="Shittu T.A."/>
            <person name="Baroncelli R."/>
            <person name="Muthumeenakshi S."/>
            <person name="Osborne T.H."/>
            <person name="Janganan T.K."/>
            <person name="Sreenivasaprasad S."/>
        </authorList>
    </citation>
    <scope>NUCLEOTIDE SEQUENCE</scope>
    <source>
        <strain evidence="3">Conio</strain>
    </source>
</reference>
<evidence type="ECO:0000256" key="1">
    <source>
        <dbReference type="SAM" id="MobiDB-lite"/>
    </source>
</evidence>
<evidence type="ECO:0000256" key="2">
    <source>
        <dbReference type="SAM" id="Phobius"/>
    </source>
</evidence>
<keyword evidence="4" id="KW-1185">Reference proteome</keyword>
<accession>A0A9P6G826</accession>
<dbReference type="OrthoDB" id="3800286at2759"/>
<evidence type="ECO:0000313" key="4">
    <source>
        <dbReference type="Proteomes" id="UP000756921"/>
    </source>
</evidence>
<feature type="compositionally biased region" description="Basic and acidic residues" evidence="1">
    <location>
        <begin position="175"/>
        <end position="187"/>
    </location>
</feature>
<proteinExistence type="predicted"/>
<keyword evidence="2" id="KW-1133">Transmembrane helix</keyword>
<dbReference type="Proteomes" id="UP000756921">
    <property type="component" value="Unassembled WGS sequence"/>
</dbReference>
<feature type="compositionally biased region" description="Pro residues" evidence="1">
    <location>
        <begin position="47"/>
        <end position="63"/>
    </location>
</feature>